<dbReference type="AlphaFoldDB" id="A0A2N7PKE9"/>
<sequence>MKWKEKWEHIDKARRLLKLPLITTRKEIVERYHHLAKELHPDRGGDAEKMKALNEAYQILIEYCDNYKIEFKPDPMTHDPTDFWFQHFGEDPVWGKFNEDKDQEGS</sequence>
<evidence type="ECO:0000313" key="2">
    <source>
        <dbReference type="EMBL" id="PMP63614.1"/>
    </source>
</evidence>
<evidence type="ECO:0000259" key="1">
    <source>
        <dbReference type="PROSITE" id="PS50076"/>
    </source>
</evidence>
<accession>A0A2N7PKE9</accession>
<dbReference type="EMBL" id="PNIE01000030">
    <property type="protein sequence ID" value="PMP63614.1"/>
    <property type="molecule type" value="Genomic_DNA"/>
</dbReference>
<dbReference type="InterPro" id="IPR001623">
    <property type="entry name" value="DnaJ_domain"/>
</dbReference>
<protein>
    <submittedName>
        <fullName evidence="2">Molecular chaperone DnaJ</fullName>
    </submittedName>
</protein>
<dbReference type="InterPro" id="IPR036869">
    <property type="entry name" value="J_dom_sf"/>
</dbReference>
<dbReference type="Proteomes" id="UP000235731">
    <property type="component" value="Unassembled WGS sequence"/>
</dbReference>
<dbReference type="SUPFAM" id="SSF46565">
    <property type="entry name" value="Chaperone J-domain"/>
    <property type="match status" value="1"/>
</dbReference>
<proteinExistence type="predicted"/>
<feature type="domain" description="J" evidence="1">
    <location>
        <begin position="12"/>
        <end position="65"/>
    </location>
</feature>
<evidence type="ECO:0000313" key="3">
    <source>
        <dbReference type="Proteomes" id="UP000235731"/>
    </source>
</evidence>
<reference evidence="2 3" key="1">
    <citation type="submission" date="2018-01" db="EMBL/GenBank/DDBJ databases">
        <title>Metagenomic assembled genomes from two thermal pools in the Uzon Caldera, Kamchatka, Russia.</title>
        <authorList>
            <person name="Wilkins L."/>
            <person name="Ettinger C."/>
        </authorList>
    </citation>
    <scope>NUCLEOTIDE SEQUENCE [LARGE SCALE GENOMIC DNA]</scope>
    <source>
        <strain evidence="2">ZAV-15</strain>
    </source>
</reference>
<organism evidence="2 3">
    <name type="scientific">Caldimicrobium thiodismutans</name>
    <dbReference type="NCBI Taxonomy" id="1653476"/>
    <lineage>
        <taxon>Bacteria</taxon>
        <taxon>Pseudomonadati</taxon>
        <taxon>Thermodesulfobacteriota</taxon>
        <taxon>Thermodesulfobacteria</taxon>
        <taxon>Thermodesulfobacteriales</taxon>
        <taxon>Thermodesulfobacteriaceae</taxon>
        <taxon>Caldimicrobium</taxon>
    </lineage>
</organism>
<comment type="caution">
    <text evidence="2">The sequence shown here is derived from an EMBL/GenBank/DDBJ whole genome shotgun (WGS) entry which is preliminary data.</text>
</comment>
<dbReference type="Pfam" id="PF00226">
    <property type="entry name" value="DnaJ"/>
    <property type="match status" value="1"/>
</dbReference>
<gene>
    <name evidence="2" type="ORF">C0197_02270</name>
</gene>
<dbReference type="CDD" id="cd06257">
    <property type="entry name" value="DnaJ"/>
    <property type="match status" value="1"/>
</dbReference>
<dbReference type="PROSITE" id="PS50076">
    <property type="entry name" value="DNAJ_2"/>
    <property type="match status" value="1"/>
</dbReference>
<dbReference type="Gene3D" id="1.10.287.110">
    <property type="entry name" value="DnaJ domain"/>
    <property type="match status" value="1"/>
</dbReference>
<name>A0A2N7PKE9_9BACT</name>
<dbReference type="SMART" id="SM00271">
    <property type="entry name" value="DnaJ"/>
    <property type="match status" value="1"/>
</dbReference>